<protein>
    <recommendedName>
        <fullName evidence="4">ZU5 domain-containing protein</fullName>
    </recommendedName>
</protein>
<dbReference type="SMART" id="SM00028">
    <property type="entry name" value="TPR"/>
    <property type="match status" value="5"/>
</dbReference>
<dbReference type="Gene3D" id="3.40.50.300">
    <property type="entry name" value="P-loop containing nucleotide triphosphate hydrolases"/>
    <property type="match status" value="1"/>
</dbReference>
<evidence type="ECO:0000256" key="2">
    <source>
        <dbReference type="ARBA" id="ARBA00022803"/>
    </source>
</evidence>
<name>A0ABN8PUJ1_9CNID</name>
<evidence type="ECO:0000259" key="4">
    <source>
        <dbReference type="PROSITE" id="PS51145"/>
    </source>
</evidence>
<evidence type="ECO:0000313" key="6">
    <source>
        <dbReference type="Proteomes" id="UP001159427"/>
    </source>
</evidence>
<dbReference type="InterPro" id="IPR019734">
    <property type="entry name" value="TPR_rpt"/>
</dbReference>
<evidence type="ECO:0000256" key="1">
    <source>
        <dbReference type="ARBA" id="ARBA00022737"/>
    </source>
</evidence>
<dbReference type="InterPro" id="IPR000906">
    <property type="entry name" value="ZU5_dom"/>
</dbReference>
<dbReference type="Proteomes" id="UP001159427">
    <property type="component" value="Unassembled WGS sequence"/>
</dbReference>
<dbReference type="Gene3D" id="3.40.50.2000">
    <property type="entry name" value="Glycogen Phosphorylase B"/>
    <property type="match status" value="2"/>
</dbReference>
<dbReference type="Pfam" id="PF20706">
    <property type="entry name" value="GT4-conflict"/>
    <property type="match status" value="1"/>
</dbReference>
<dbReference type="Pfam" id="PF13424">
    <property type="entry name" value="TPR_12"/>
    <property type="match status" value="2"/>
</dbReference>
<dbReference type="SUPFAM" id="SSF48452">
    <property type="entry name" value="TPR-like"/>
    <property type="match status" value="1"/>
</dbReference>
<dbReference type="PROSITE" id="PS50005">
    <property type="entry name" value="TPR"/>
    <property type="match status" value="3"/>
</dbReference>
<dbReference type="Gene3D" id="2.60.220.30">
    <property type="match status" value="2"/>
</dbReference>
<dbReference type="PANTHER" id="PTHR45641">
    <property type="entry name" value="TETRATRICOPEPTIDE REPEAT PROTEIN (AFU_ORTHOLOGUE AFUA_6G03870)"/>
    <property type="match status" value="1"/>
</dbReference>
<keyword evidence="1" id="KW-0677">Repeat</keyword>
<dbReference type="Pfam" id="PF00791">
    <property type="entry name" value="ZU5"/>
    <property type="match status" value="2"/>
</dbReference>
<reference evidence="5 6" key="1">
    <citation type="submission" date="2022-05" db="EMBL/GenBank/DDBJ databases">
        <authorList>
            <consortium name="Genoscope - CEA"/>
            <person name="William W."/>
        </authorList>
    </citation>
    <scope>NUCLEOTIDE SEQUENCE [LARGE SCALE GENOMIC DNA]</scope>
</reference>
<dbReference type="SUPFAM" id="SSF53756">
    <property type="entry name" value="UDP-Glycosyltransferase/glycogen phosphorylase"/>
    <property type="match status" value="1"/>
</dbReference>
<dbReference type="SUPFAM" id="SSF52540">
    <property type="entry name" value="P-loop containing nucleoside triphosphate hydrolases"/>
    <property type="match status" value="1"/>
</dbReference>
<feature type="repeat" description="TPR" evidence="3">
    <location>
        <begin position="694"/>
        <end position="727"/>
    </location>
</feature>
<feature type="repeat" description="TPR" evidence="3">
    <location>
        <begin position="651"/>
        <end position="684"/>
    </location>
</feature>
<sequence>MASYVVENLSELNQLFRDISLKFSSTESEDVVQSLKKVYGQPFKSLGNQDLPSCLDRLHECGYVSSSNLTLLDEFVANKSSNKHEIYKRIENFKASRSPHTKTKMELRGRSGDVKKTIEILKSKQNAVVNLYGSAGVGKTTLARNICDKWAGKNYVFDLREAKDMRAVFFNIMGTLNLSVPVGFLEMNYVVGKIHEHIENESKSQSILFLLDNVEQLIEGQEEADRNLRKQFIQFLKKLSVFQGKAGTLNILLTSRCQFKDSETVTDYNLQPLEKSFSENLLLPTSVPRKIANVDVWQREKLLGICKGVPLILKGIAAILRQRRKSPNDLISVTEMTCQTNVQASFKTNPTEKSEEQPFDFEEQGIDKSQMSIIREMFNTLPSDSLRVSAVSVSLFHGPFSPSTAAKILGISIPEAIAQLEGLVACEIIQHVVDVKQLMYDIHPLLRKYAESIKCEAEFCESYSEAQRRFHEHFMSKMTKIAGFIESNYVKAFNDFASDRPNYEFAIDISLLPEYFSVPGGYQENALIASLLTAMLSTKKRLKLFHSWADMCKDDGKSGSLFRAQLRCWEARLVSEAHGTDKGFEVLQQASSSLEQVEDQCTESFKLSKGLFLYIEGEIYYRNKDYKNAIESLQSSLEIMEDLLKLDTNVARCYNALGNCYYGNNEPEKALDLYNIALNMRKELSGSEDHYDMPVYKNQIGTVYEDKGKYEEAAKCYIEALDLLKRLKISGNEDEALFRRNLASVYIRQGKYQDAVEPAEKAYHIREQCLGKHPDTVRSIFQQGLIQANLEAFHKALDYFLDAWEMEKSLDAGNHSVVWKLIINGVFDLYKELRKGKTKRNEFTQDALQFCKRFWEEQKRSKKFDFTEYNKEIIDTIRDLLGNKKEDKPERDKYEREARWFYDGMRKQTSHPVDSPKFMQFLKEKFSKGKKEPSAQETSKELKPPRFYAAQKLLFGRSKSQSESYAAKVVYEVKAEEGIEAKPLQGTEVEYRGVTTEEPEKGAVAPEQMTELIGAQEVQIVPQSGSETESEEDLEQVFDVESGKTIHQEGSEREVEFRRIVTSEDTNWPIKQLGVHLKFPPNALSEPTPIMVQRWKNSVCSPPLEEHEAITSNVIELSPMDSQGLKFNTKVKLSLSHSATNLMGYELVIKQLTDKETNKWEDLDGTKDIRSLEDIEDDFPSQVEIPDLFFPFAQADITECSTYAVVCRLKASPTYIITSKGGSFSHPDHPGVIVTIPENAVAPNAEFPLELKVQEVSNEEFEEEGVFLGPVLRINRSEGVQFLKPVTIRLPISLREQQDLNLRPICGSTCDVKVLFLNSDDKQKTWIDITDDLVNPPSLNGKFVSFEVERFSRYSHFVKRRNKISRFHGQRVIKKLNSSTSVQPRLAVFFAYFRPDLSTILRLMCCPAHLQGKQIKKLKKEGIRRPIYSNSKKDMTPGYDKAFVLVSGGIRLHEEQDMEGIYLRFLERDPDDAELEVDFCPGENVARVKFYDSLKRRKTPLCRLHLKTPAQGTDRMKSATDGRSASFAGDPLRVTLVGGEWGSSKGGLSTLNRELAKNLARQPEVEVTILLSKYTELEKKEANESNVRLVTPEAKLVSDPIMKLCFPPKDLDIDVVVGHGQKLGVPAQIIAEQRNCKRLHVVHTASEELAMFKEVETAIQKGGEKRRAEVDLCEEADIVVAIGPKLKEDISAKLRYKKDKCVIDITPGIFPEFAKMEQASEEGGRFRILVFGRGDSEDFELKGYDVAAKAVASLKDESFLLLFVGAPMGKEEEVKNKLLKCGIPCTQLIVRDFIESREEVKKLFCEADLAIMPSRTEGFGLTALEALSAGLPILVSNNSGFGKVPFASSCVVCSDDPEKWAEAIRHVRETPRKLRLEKALSLRNMYDKKYKWERQCENLVDRMRQILE</sequence>
<gene>
    <name evidence="5" type="ORF">PEVE_00045332</name>
</gene>
<dbReference type="EMBL" id="CALNXI010000997">
    <property type="protein sequence ID" value="CAH3150721.1"/>
    <property type="molecule type" value="Genomic_DNA"/>
</dbReference>
<keyword evidence="6" id="KW-1185">Reference proteome</keyword>
<evidence type="ECO:0000256" key="3">
    <source>
        <dbReference type="PROSITE-ProRule" id="PRU00339"/>
    </source>
</evidence>
<dbReference type="InterPro" id="IPR007111">
    <property type="entry name" value="NACHT_NTPase"/>
</dbReference>
<feature type="repeat" description="TPR" evidence="3">
    <location>
        <begin position="610"/>
        <end position="643"/>
    </location>
</feature>
<dbReference type="PRINTS" id="PR00364">
    <property type="entry name" value="DISEASERSIST"/>
</dbReference>
<dbReference type="PROSITE" id="PS51145">
    <property type="entry name" value="ZU5"/>
    <property type="match status" value="1"/>
</dbReference>
<dbReference type="Gene3D" id="1.25.40.10">
    <property type="entry name" value="Tetratricopeptide repeat domain"/>
    <property type="match status" value="2"/>
</dbReference>
<keyword evidence="2 3" id="KW-0802">TPR repeat</keyword>
<dbReference type="Pfam" id="PF05729">
    <property type="entry name" value="NACHT"/>
    <property type="match status" value="1"/>
</dbReference>
<evidence type="ECO:0000313" key="5">
    <source>
        <dbReference type="EMBL" id="CAH3150721.1"/>
    </source>
</evidence>
<organism evidence="5 6">
    <name type="scientific">Porites evermanni</name>
    <dbReference type="NCBI Taxonomy" id="104178"/>
    <lineage>
        <taxon>Eukaryota</taxon>
        <taxon>Metazoa</taxon>
        <taxon>Cnidaria</taxon>
        <taxon>Anthozoa</taxon>
        <taxon>Hexacorallia</taxon>
        <taxon>Scleractinia</taxon>
        <taxon>Fungiina</taxon>
        <taxon>Poritidae</taxon>
        <taxon>Porites</taxon>
    </lineage>
</organism>
<dbReference type="CDD" id="cd03801">
    <property type="entry name" value="GT4_PimA-like"/>
    <property type="match status" value="1"/>
</dbReference>
<dbReference type="InterPro" id="IPR027417">
    <property type="entry name" value="P-loop_NTPase"/>
</dbReference>
<proteinExistence type="predicted"/>
<feature type="domain" description="ZU5" evidence="4">
    <location>
        <begin position="1211"/>
        <end position="1357"/>
    </location>
</feature>
<accession>A0ABN8PUJ1</accession>
<dbReference type="PANTHER" id="PTHR45641:SF1">
    <property type="entry name" value="AAA+ ATPASE DOMAIN-CONTAINING PROTEIN"/>
    <property type="match status" value="1"/>
</dbReference>
<dbReference type="InterPro" id="IPR011990">
    <property type="entry name" value="TPR-like_helical_dom_sf"/>
</dbReference>
<comment type="caution">
    <text evidence="5">The sequence shown here is derived from an EMBL/GenBank/DDBJ whole genome shotgun (WGS) entry which is preliminary data.</text>
</comment>